<sequence>MPLSTSPFPPPSSSSLLPPPPLLFFSSSSACSAFFFLHMVSSLLGFDPMGFFVFDDASSSGLILSHVLYKAAFVIALMRWVVFWALRLRQTLSSSSASSTAEEGFDFLPAGYDKESCSSSSSASTQLIRDCLIQTTFGEITDRRGNYGSNGGGDRDTCAVCLSQLEMGDEVREMRNCCHVFHTECIDRWLEYNDDHHQHHHHDNHDEDNHKTCPLCRTPLLTEVKRVCTRAIP</sequence>
<dbReference type="GO" id="GO:0016567">
    <property type="term" value="P:protein ubiquitination"/>
    <property type="evidence" value="ECO:0007669"/>
    <property type="project" value="TreeGrafter"/>
</dbReference>
<dbReference type="AlphaFoldDB" id="A0A540M459"/>
<keyword evidence="8" id="KW-1185">Reference proteome</keyword>
<evidence type="ECO:0000259" key="6">
    <source>
        <dbReference type="PROSITE" id="PS50089"/>
    </source>
</evidence>
<dbReference type="Proteomes" id="UP000315295">
    <property type="component" value="Unassembled WGS sequence"/>
</dbReference>
<dbReference type="SMART" id="SM00184">
    <property type="entry name" value="RING"/>
    <property type="match status" value="1"/>
</dbReference>
<keyword evidence="5" id="KW-0812">Transmembrane</keyword>
<feature type="domain" description="RING-type" evidence="6">
    <location>
        <begin position="158"/>
        <end position="217"/>
    </location>
</feature>
<keyword evidence="2 4" id="KW-0863">Zinc-finger</keyword>
<keyword evidence="5" id="KW-0472">Membrane</keyword>
<proteinExistence type="predicted"/>
<evidence type="ECO:0000256" key="3">
    <source>
        <dbReference type="ARBA" id="ARBA00022833"/>
    </source>
</evidence>
<evidence type="ECO:0000256" key="2">
    <source>
        <dbReference type="ARBA" id="ARBA00022771"/>
    </source>
</evidence>
<dbReference type="EMBL" id="VIEB01000371">
    <property type="protein sequence ID" value="TQD93319.1"/>
    <property type="molecule type" value="Genomic_DNA"/>
</dbReference>
<keyword evidence="5" id="KW-1133">Transmembrane helix</keyword>
<dbReference type="GO" id="GO:0008270">
    <property type="term" value="F:zinc ion binding"/>
    <property type="evidence" value="ECO:0007669"/>
    <property type="project" value="UniProtKB-KW"/>
</dbReference>
<evidence type="ECO:0000313" key="8">
    <source>
        <dbReference type="Proteomes" id="UP000315295"/>
    </source>
</evidence>
<comment type="caution">
    <text evidence="7">The sequence shown here is derived from an EMBL/GenBank/DDBJ whole genome shotgun (WGS) entry which is preliminary data.</text>
</comment>
<evidence type="ECO:0000313" key="7">
    <source>
        <dbReference type="EMBL" id="TQD93319.1"/>
    </source>
</evidence>
<gene>
    <name evidence="7" type="ORF">C1H46_021077</name>
</gene>
<feature type="transmembrane region" description="Helical" evidence="5">
    <location>
        <begin position="67"/>
        <end position="86"/>
    </location>
</feature>
<accession>A0A540M459</accession>
<evidence type="ECO:0000256" key="5">
    <source>
        <dbReference type="SAM" id="Phobius"/>
    </source>
</evidence>
<evidence type="ECO:0000256" key="1">
    <source>
        <dbReference type="ARBA" id="ARBA00022723"/>
    </source>
</evidence>
<keyword evidence="1" id="KW-0479">Metal-binding</keyword>
<dbReference type="SUPFAM" id="SSF57850">
    <property type="entry name" value="RING/U-box"/>
    <property type="match status" value="1"/>
</dbReference>
<dbReference type="GO" id="GO:0061630">
    <property type="term" value="F:ubiquitin protein ligase activity"/>
    <property type="evidence" value="ECO:0007669"/>
    <property type="project" value="TreeGrafter"/>
</dbReference>
<dbReference type="InterPro" id="IPR013083">
    <property type="entry name" value="Znf_RING/FYVE/PHD"/>
</dbReference>
<dbReference type="STRING" id="106549.A0A540M459"/>
<dbReference type="PANTHER" id="PTHR45969:SF11">
    <property type="entry name" value="RING_U-BOX SUPERFAMILY PROTEIN"/>
    <property type="match status" value="1"/>
</dbReference>
<feature type="transmembrane region" description="Helical" evidence="5">
    <location>
        <begin position="22"/>
        <end position="46"/>
    </location>
</feature>
<dbReference type="InterPro" id="IPR001841">
    <property type="entry name" value="Znf_RING"/>
</dbReference>
<dbReference type="PANTHER" id="PTHR45969">
    <property type="entry name" value="RING ZINC FINGER PROTEIN-RELATED"/>
    <property type="match status" value="1"/>
</dbReference>
<keyword evidence="3" id="KW-0862">Zinc</keyword>
<name>A0A540M459_MALBA</name>
<dbReference type="Pfam" id="PF17123">
    <property type="entry name" value="zf-RING_11"/>
    <property type="match status" value="1"/>
</dbReference>
<protein>
    <recommendedName>
        <fullName evidence="6">RING-type domain-containing protein</fullName>
    </recommendedName>
</protein>
<evidence type="ECO:0000256" key="4">
    <source>
        <dbReference type="PROSITE-ProRule" id="PRU00175"/>
    </source>
</evidence>
<dbReference type="PROSITE" id="PS50089">
    <property type="entry name" value="ZF_RING_2"/>
    <property type="match status" value="1"/>
</dbReference>
<reference evidence="7 8" key="1">
    <citation type="journal article" date="2019" name="G3 (Bethesda)">
        <title>Sequencing of a Wild Apple (Malus baccata) Genome Unravels the Differences Between Cultivated and Wild Apple Species Regarding Disease Resistance and Cold Tolerance.</title>
        <authorList>
            <person name="Chen X."/>
        </authorList>
    </citation>
    <scope>NUCLEOTIDE SEQUENCE [LARGE SCALE GENOMIC DNA]</scope>
    <source>
        <strain evidence="8">cv. Shandingzi</strain>
        <tissue evidence="7">Leaves</tissue>
    </source>
</reference>
<dbReference type="Gene3D" id="3.30.40.10">
    <property type="entry name" value="Zinc/RING finger domain, C3HC4 (zinc finger)"/>
    <property type="match status" value="1"/>
</dbReference>
<organism evidence="7 8">
    <name type="scientific">Malus baccata</name>
    <name type="common">Siberian crab apple</name>
    <name type="synonym">Pyrus baccata</name>
    <dbReference type="NCBI Taxonomy" id="106549"/>
    <lineage>
        <taxon>Eukaryota</taxon>
        <taxon>Viridiplantae</taxon>
        <taxon>Streptophyta</taxon>
        <taxon>Embryophyta</taxon>
        <taxon>Tracheophyta</taxon>
        <taxon>Spermatophyta</taxon>
        <taxon>Magnoliopsida</taxon>
        <taxon>eudicotyledons</taxon>
        <taxon>Gunneridae</taxon>
        <taxon>Pentapetalae</taxon>
        <taxon>rosids</taxon>
        <taxon>fabids</taxon>
        <taxon>Rosales</taxon>
        <taxon>Rosaceae</taxon>
        <taxon>Amygdaloideae</taxon>
        <taxon>Maleae</taxon>
        <taxon>Malus</taxon>
    </lineage>
</organism>